<name>A0A4Q9MKS9_9APHY</name>
<feature type="transmembrane region" description="Helical" evidence="8">
    <location>
        <begin position="240"/>
        <end position="260"/>
    </location>
</feature>
<evidence type="ECO:0000256" key="1">
    <source>
        <dbReference type="ARBA" id="ARBA00004141"/>
    </source>
</evidence>
<feature type="transmembrane region" description="Helical" evidence="8">
    <location>
        <begin position="345"/>
        <end position="366"/>
    </location>
</feature>
<dbReference type="InterPro" id="IPR011701">
    <property type="entry name" value="MFS"/>
</dbReference>
<accession>A0A4Q9MKS9</accession>
<comment type="subcellular location">
    <subcellularLocation>
        <location evidence="1">Membrane</location>
        <topology evidence="1">Multi-pass membrane protein</topology>
    </subcellularLocation>
</comment>
<feature type="transmembrane region" description="Helical" evidence="8">
    <location>
        <begin position="209"/>
        <end position="228"/>
    </location>
</feature>
<dbReference type="Proteomes" id="UP000292957">
    <property type="component" value="Unassembled WGS sequence"/>
</dbReference>
<gene>
    <name evidence="9" type="ORF">BD311DRAFT_723878</name>
</gene>
<evidence type="ECO:0000256" key="4">
    <source>
        <dbReference type="ARBA" id="ARBA00022989"/>
    </source>
</evidence>
<feature type="transmembrane region" description="Helical" evidence="8">
    <location>
        <begin position="405"/>
        <end position="422"/>
    </location>
</feature>
<evidence type="ECO:0000256" key="2">
    <source>
        <dbReference type="ARBA" id="ARBA00022448"/>
    </source>
</evidence>
<comment type="similarity">
    <text evidence="6">Belongs to the major facilitator superfamily. Allantoate permease family.</text>
</comment>
<dbReference type="FunFam" id="1.20.1250.20:FF:000064">
    <property type="entry name" value="MFS allantoate transporter"/>
    <property type="match status" value="1"/>
</dbReference>
<organism evidence="9">
    <name type="scientific">Dichomitus squalens</name>
    <dbReference type="NCBI Taxonomy" id="114155"/>
    <lineage>
        <taxon>Eukaryota</taxon>
        <taxon>Fungi</taxon>
        <taxon>Dikarya</taxon>
        <taxon>Basidiomycota</taxon>
        <taxon>Agaricomycotina</taxon>
        <taxon>Agaricomycetes</taxon>
        <taxon>Polyporales</taxon>
        <taxon>Polyporaceae</taxon>
        <taxon>Dichomitus</taxon>
    </lineage>
</organism>
<dbReference type="Pfam" id="PF07690">
    <property type="entry name" value="MFS_1"/>
    <property type="match status" value="1"/>
</dbReference>
<keyword evidence="4 8" id="KW-1133">Transmembrane helix</keyword>
<keyword evidence="3 8" id="KW-0812">Transmembrane</keyword>
<protein>
    <submittedName>
        <fullName evidence="9">MFS general substrate transporter</fullName>
    </submittedName>
</protein>
<evidence type="ECO:0000256" key="6">
    <source>
        <dbReference type="ARBA" id="ARBA00037968"/>
    </source>
</evidence>
<reference evidence="9" key="1">
    <citation type="submission" date="2019-01" db="EMBL/GenBank/DDBJ databases">
        <title>Draft genome sequences of three monokaryotic isolates of the white-rot basidiomycete fungus Dichomitus squalens.</title>
        <authorList>
            <consortium name="DOE Joint Genome Institute"/>
            <person name="Lopez S.C."/>
            <person name="Andreopoulos B."/>
            <person name="Pangilinan J."/>
            <person name="Lipzen A."/>
            <person name="Riley R."/>
            <person name="Ahrendt S."/>
            <person name="Ng V."/>
            <person name="Barry K."/>
            <person name="Daum C."/>
            <person name="Grigoriev I.V."/>
            <person name="Hilden K.S."/>
            <person name="Makela M.R."/>
            <person name="de Vries R.P."/>
        </authorList>
    </citation>
    <scope>NUCLEOTIDE SEQUENCE [LARGE SCALE GENOMIC DNA]</scope>
    <source>
        <strain evidence="9">OM18370.1</strain>
    </source>
</reference>
<evidence type="ECO:0000256" key="3">
    <source>
        <dbReference type="ARBA" id="ARBA00022692"/>
    </source>
</evidence>
<feature type="region of interest" description="Disordered" evidence="7">
    <location>
        <begin position="1"/>
        <end position="31"/>
    </location>
</feature>
<feature type="transmembrane region" description="Helical" evidence="8">
    <location>
        <begin position="176"/>
        <end position="197"/>
    </location>
</feature>
<dbReference type="GO" id="GO:0016020">
    <property type="term" value="C:membrane"/>
    <property type="evidence" value="ECO:0007669"/>
    <property type="project" value="UniProtKB-SubCell"/>
</dbReference>
<dbReference type="Gene3D" id="1.20.1250.20">
    <property type="entry name" value="MFS general substrate transporter like domains"/>
    <property type="match status" value="2"/>
</dbReference>
<evidence type="ECO:0000256" key="5">
    <source>
        <dbReference type="ARBA" id="ARBA00023136"/>
    </source>
</evidence>
<proteinExistence type="inferred from homology"/>
<dbReference type="GO" id="GO:0022857">
    <property type="term" value="F:transmembrane transporter activity"/>
    <property type="evidence" value="ECO:0007669"/>
    <property type="project" value="InterPro"/>
</dbReference>
<feature type="transmembrane region" description="Helical" evidence="8">
    <location>
        <begin position="467"/>
        <end position="489"/>
    </location>
</feature>
<evidence type="ECO:0000256" key="7">
    <source>
        <dbReference type="SAM" id="MobiDB-lite"/>
    </source>
</evidence>
<evidence type="ECO:0000256" key="8">
    <source>
        <dbReference type="SAM" id="Phobius"/>
    </source>
</evidence>
<feature type="transmembrane region" description="Helical" evidence="8">
    <location>
        <begin position="147"/>
        <end position="170"/>
    </location>
</feature>
<feature type="transmembrane region" description="Helical" evidence="8">
    <location>
        <begin position="373"/>
        <end position="393"/>
    </location>
</feature>
<dbReference type="EMBL" id="ML143430">
    <property type="protein sequence ID" value="TBU27607.1"/>
    <property type="molecule type" value="Genomic_DNA"/>
</dbReference>
<dbReference type="PANTHER" id="PTHR43791">
    <property type="entry name" value="PERMEASE-RELATED"/>
    <property type="match status" value="1"/>
</dbReference>
<dbReference type="SUPFAM" id="SSF103473">
    <property type="entry name" value="MFS general substrate transporter"/>
    <property type="match status" value="1"/>
</dbReference>
<feature type="transmembrane region" description="Helical" evidence="8">
    <location>
        <begin position="309"/>
        <end position="333"/>
    </location>
</feature>
<evidence type="ECO:0000313" key="9">
    <source>
        <dbReference type="EMBL" id="TBU27607.1"/>
    </source>
</evidence>
<dbReference type="PANTHER" id="PTHR43791:SF70">
    <property type="entry name" value="MAJOR FACILITATOR SUPERFAMILY (MFS) PROFILE DOMAIN-CONTAINING PROTEIN"/>
    <property type="match status" value="1"/>
</dbReference>
<dbReference type="OrthoDB" id="6730379at2759"/>
<feature type="transmembrane region" description="Helical" evidence="8">
    <location>
        <begin position="434"/>
        <end position="455"/>
    </location>
</feature>
<sequence>MLPSSVNMPGGLEKTLSTIHSPQLPERKKGDSEQILDTIAQDLQDKGNVGLHEFDIAKRSGIPVGLEESRRIACKIDKWMLPMLCLCQGLSIVDKTALNYGNLYGMQAQLQLSGSQFDWYASIYYFGYLLGNYPDSWLLQQYPSGKVLAIMTLIWGVILITTPACVSYAGLMTNRFFLGVVEAVVTPGMTILTSVWYTQTEVPFRVVTWVSFNGWAGIFGGFIAYGVGHISHPAIDLWRYIFLILGAVTIIYAFFLWFWFADSPVDAHFLNAEEKVLAIKRVAESKIGVKNRHFKKYQAQQALLDPKTWILFVATIAAQIPSGILMNFSTILIKGMGFTVLQTTLLGVASSGVQIVTLLISGYICMRFRNMRIITMTATNIASIIAAACLTYLPSSQQWNRLISFWFTGFEMAAFSLSLSMITSNVGGFTKKTVTTAIVFVGYCIGNIVGPHFIIDSEAPRFMTGTKAIMISFVIKAVAHLALGIYMLWSNIKRDREQGKIVSYEDQLKGEEAGMHDLTEFENKYHRYAL</sequence>
<keyword evidence="5 8" id="KW-0472">Membrane</keyword>
<keyword evidence="2" id="KW-0813">Transport</keyword>
<dbReference type="InterPro" id="IPR036259">
    <property type="entry name" value="MFS_trans_sf"/>
</dbReference>
<dbReference type="AlphaFoldDB" id="A0A4Q9MKS9"/>